<dbReference type="eggNOG" id="COG0515">
    <property type="taxonomic scope" value="Bacteria"/>
</dbReference>
<dbReference type="STRING" id="497964.CfE428DRAFT_4322"/>
<dbReference type="InParanoid" id="B4D5Y3"/>
<protein>
    <submittedName>
        <fullName evidence="1">Uncharacterized protein</fullName>
    </submittedName>
</protein>
<evidence type="ECO:0000313" key="1">
    <source>
        <dbReference type="EMBL" id="EDY18186.1"/>
    </source>
</evidence>
<accession>B4D5Y3</accession>
<dbReference type="AlphaFoldDB" id="B4D5Y3"/>
<dbReference type="RefSeq" id="WP_006981646.1">
    <property type="nucleotide sequence ID" value="NZ_ABVL01000014.1"/>
</dbReference>
<comment type="caution">
    <text evidence="1">The sequence shown here is derived from an EMBL/GenBank/DDBJ whole genome shotgun (WGS) entry which is preliminary data.</text>
</comment>
<dbReference type="Proteomes" id="UP000005824">
    <property type="component" value="Unassembled WGS sequence"/>
</dbReference>
<proteinExistence type="predicted"/>
<name>B4D5Y3_9BACT</name>
<organism evidence="1 2">
    <name type="scientific">Chthoniobacter flavus Ellin428</name>
    <dbReference type="NCBI Taxonomy" id="497964"/>
    <lineage>
        <taxon>Bacteria</taxon>
        <taxon>Pseudomonadati</taxon>
        <taxon>Verrucomicrobiota</taxon>
        <taxon>Spartobacteria</taxon>
        <taxon>Chthoniobacterales</taxon>
        <taxon>Chthoniobacteraceae</taxon>
        <taxon>Chthoniobacter</taxon>
    </lineage>
</organism>
<dbReference type="EMBL" id="ABVL01000014">
    <property type="protein sequence ID" value="EDY18186.1"/>
    <property type="molecule type" value="Genomic_DNA"/>
</dbReference>
<evidence type="ECO:0000313" key="2">
    <source>
        <dbReference type="Proteomes" id="UP000005824"/>
    </source>
</evidence>
<keyword evidence="2" id="KW-1185">Reference proteome</keyword>
<sequence>MRHVWFWFILLALPLSTLADTGWRDYVNLRFGFKMSYPAELVASAEPENGDGREYHTKNKEFSVTAYGHYLVDATLNSLWEDDLKEFGRHITYKRKAANWYVVSGVKDGTEFYRKVHTKGDNCAVLHFTYSQVKAREYDPWVEKIVKSFKPFLKIHYEDAK</sequence>
<reference evidence="1 2" key="1">
    <citation type="journal article" date="2011" name="J. Bacteriol.">
        <title>Genome sequence of Chthoniobacter flavus Ellin428, an aerobic heterotrophic soil bacterium.</title>
        <authorList>
            <person name="Kant R."/>
            <person name="van Passel M.W."/>
            <person name="Palva A."/>
            <person name="Lucas S."/>
            <person name="Lapidus A."/>
            <person name="Glavina Del Rio T."/>
            <person name="Dalin E."/>
            <person name="Tice H."/>
            <person name="Bruce D."/>
            <person name="Goodwin L."/>
            <person name="Pitluck S."/>
            <person name="Larimer F.W."/>
            <person name="Land M.L."/>
            <person name="Hauser L."/>
            <person name="Sangwan P."/>
            <person name="de Vos W.M."/>
            <person name="Janssen P.H."/>
            <person name="Smidt H."/>
        </authorList>
    </citation>
    <scope>NUCLEOTIDE SEQUENCE [LARGE SCALE GENOMIC DNA]</scope>
    <source>
        <strain evidence="1 2">Ellin428</strain>
    </source>
</reference>
<gene>
    <name evidence="1" type="ORF">CfE428DRAFT_4322</name>
</gene>